<evidence type="ECO:0000313" key="2">
    <source>
        <dbReference type="Proteomes" id="UP001501710"/>
    </source>
</evidence>
<sequence length="69" mass="6921">MLRPGGGCVNAEDPIRSAANTWAGGGPGIPVVLAVYSGKDCTGDMLVNLSRGASALALPDDGQSTFSAW</sequence>
<proteinExistence type="predicted"/>
<dbReference type="Proteomes" id="UP001501710">
    <property type="component" value="Unassembled WGS sequence"/>
</dbReference>
<protein>
    <submittedName>
        <fullName evidence="1">Uncharacterized protein</fullName>
    </submittedName>
</protein>
<name>A0ABP8CML3_9ACTN</name>
<dbReference type="RefSeq" id="WP_344905857.1">
    <property type="nucleotide sequence ID" value="NZ_BAABAS010000026.1"/>
</dbReference>
<accession>A0ABP8CML3</accession>
<reference evidence="2" key="1">
    <citation type="journal article" date="2019" name="Int. J. Syst. Evol. Microbiol.">
        <title>The Global Catalogue of Microorganisms (GCM) 10K type strain sequencing project: providing services to taxonomists for standard genome sequencing and annotation.</title>
        <authorList>
            <consortium name="The Broad Institute Genomics Platform"/>
            <consortium name="The Broad Institute Genome Sequencing Center for Infectious Disease"/>
            <person name="Wu L."/>
            <person name="Ma J."/>
        </authorList>
    </citation>
    <scope>NUCLEOTIDE SEQUENCE [LARGE SCALE GENOMIC DNA]</scope>
    <source>
        <strain evidence="2">JCM 17440</strain>
    </source>
</reference>
<organism evidence="1 2">
    <name type="scientific">Actinomadura meridiana</name>
    <dbReference type="NCBI Taxonomy" id="559626"/>
    <lineage>
        <taxon>Bacteria</taxon>
        <taxon>Bacillati</taxon>
        <taxon>Actinomycetota</taxon>
        <taxon>Actinomycetes</taxon>
        <taxon>Streptosporangiales</taxon>
        <taxon>Thermomonosporaceae</taxon>
        <taxon>Actinomadura</taxon>
    </lineage>
</organism>
<dbReference type="EMBL" id="BAABAS010000026">
    <property type="protein sequence ID" value="GAA4241046.1"/>
    <property type="molecule type" value="Genomic_DNA"/>
</dbReference>
<evidence type="ECO:0000313" key="1">
    <source>
        <dbReference type="EMBL" id="GAA4241046.1"/>
    </source>
</evidence>
<keyword evidence="2" id="KW-1185">Reference proteome</keyword>
<gene>
    <name evidence="1" type="ORF">GCM10022254_68340</name>
</gene>
<comment type="caution">
    <text evidence="1">The sequence shown here is derived from an EMBL/GenBank/DDBJ whole genome shotgun (WGS) entry which is preliminary data.</text>
</comment>